<dbReference type="PANTHER" id="PTHR17224:SF1">
    <property type="entry name" value="PEPTIDYL-TRNA HYDROLASE"/>
    <property type="match status" value="1"/>
</dbReference>
<evidence type="ECO:0000313" key="8">
    <source>
        <dbReference type="EMBL" id="MBB5018420.1"/>
    </source>
</evidence>
<name>A0A840MJ30_9PROT</name>
<comment type="caution">
    <text evidence="8">The sequence shown here is derived from an EMBL/GenBank/DDBJ whole genome shotgun (WGS) entry which is preliminary data.</text>
</comment>
<dbReference type="GO" id="GO:0000049">
    <property type="term" value="F:tRNA binding"/>
    <property type="evidence" value="ECO:0007669"/>
    <property type="project" value="UniProtKB-UniRule"/>
</dbReference>
<comment type="similarity">
    <text evidence="5 7">Belongs to the PTH family.</text>
</comment>
<feature type="binding site" evidence="7">
    <location>
        <position position="71"/>
    </location>
    <ligand>
        <name>tRNA</name>
        <dbReference type="ChEBI" id="CHEBI:17843"/>
    </ligand>
</feature>
<comment type="catalytic activity">
    <reaction evidence="7">
        <text>an N-acyl-L-alpha-aminoacyl-tRNA + H2O = an N-acyl-L-amino acid + a tRNA + H(+)</text>
        <dbReference type="Rhea" id="RHEA:54448"/>
        <dbReference type="Rhea" id="RHEA-COMP:10123"/>
        <dbReference type="Rhea" id="RHEA-COMP:13883"/>
        <dbReference type="ChEBI" id="CHEBI:15377"/>
        <dbReference type="ChEBI" id="CHEBI:15378"/>
        <dbReference type="ChEBI" id="CHEBI:59874"/>
        <dbReference type="ChEBI" id="CHEBI:78442"/>
        <dbReference type="ChEBI" id="CHEBI:138191"/>
        <dbReference type="EC" id="3.1.1.29"/>
    </reaction>
</comment>
<keyword evidence="4 7" id="KW-0694">RNA-binding</keyword>
<evidence type="ECO:0000256" key="5">
    <source>
        <dbReference type="ARBA" id="ARBA00038063"/>
    </source>
</evidence>
<evidence type="ECO:0000256" key="1">
    <source>
        <dbReference type="ARBA" id="ARBA00013260"/>
    </source>
</evidence>
<dbReference type="RefSeq" id="WP_184037670.1">
    <property type="nucleotide sequence ID" value="NZ_JACHHY010000008.1"/>
</dbReference>
<dbReference type="SUPFAM" id="SSF53178">
    <property type="entry name" value="Peptidyl-tRNA hydrolase-like"/>
    <property type="match status" value="1"/>
</dbReference>
<comment type="subcellular location">
    <subcellularLocation>
        <location evidence="7">Cytoplasm</location>
    </subcellularLocation>
</comment>
<organism evidence="8 9">
    <name type="scientific">Chitinivorax tropicus</name>
    <dbReference type="NCBI Taxonomy" id="714531"/>
    <lineage>
        <taxon>Bacteria</taxon>
        <taxon>Pseudomonadati</taxon>
        <taxon>Pseudomonadota</taxon>
        <taxon>Betaproteobacteria</taxon>
        <taxon>Chitinivorax</taxon>
    </lineage>
</organism>
<evidence type="ECO:0000256" key="2">
    <source>
        <dbReference type="ARBA" id="ARBA00022555"/>
    </source>
</evidence>
<dbReference type="PROSITE" id="PS01196">
    <property type="entry name" value="PEPT_TRNA_HYDROL_2"/>
    <property type="match status" value="1"/>
</dbReference>
<gene>
    <name evidence="7" type="primary">pth</name>
    <name evidence="8" type="ORF">HNQ59_001708</name>
</gene>
<comment type="function">
    <text evidence="7">Catalyzes the release of premature peptidyl moieties from peptidyl-tRNA molecules trapped in stalled 50S ribosomal subunits, and thus maintains levels of free tRNAs and 50S ribosomes.</text>
</comment>
<dbReference type="Proteomes" id="UP000575898">
    <property type="component" value="Unassembled WGS sequence"/>
</dbReference>
<feature type="site" description="Discriminates between blocked and unblocked aminoacyl-tRNA" evidence="7">
    <location>
        <position position="13"/>
    </location>
</feature>
<proteinExistence type="inferred from homology"/>
<feature type="binding site" evidence="7">
    <location>
        <position position="18"/>
    </location>
    <ligand>
        <name>tRNA</name>
        <dbReference type="ChEBI" id="CHEBI:17843"/>
    </ligand>
</feature>
<dbReference type="GO" id="GO:0006515">
    <property type="term" value="P:protein quality control for misfolded or incompletely synthesized proteins"/>
    <property type="evidence" value="ECO:0007669"/>
    <property type="project" value="UniProtKB-UniRule"/>
</dbReference>
<dbReference type="Pfam" id="PF01195">
    <property type="entry name" value="Pept_tRNA_hydro"/>
    <property type="match status" value="1"/>
</dbReference>
<dbReference type="Gene3D" id="3.40.50.1470">
    <property type="entry name" value="Peptidyl-tRNA hydrolase"/>
    <property type="match status" value="1"/>
</dbReference>
<dbReference type="InterPro" id="IPR036416">
    <property type="entry name" value="Pept_tRNA_hydro_sf"/>
</dbReference>
<evidence type="ECO:0000256" key="7">
    <source>
        <dbReference type="HAMAP-Rule" id="MF_00083"/>
    </source>
</evidence>
<dbReference type="GO" id="GO:0072344">
    <property type="term" value="P:rescue of stalled ribosome"/>
    <property type="evidence" value="ECO:0007669"/>
    <property type="project" value="UniProtKB-UniRule"/>
</dbReference>
<feature type="binding site" evidence="7">
    <location>
        <position position="117"/>
    </location>
    <ligand>
        <name>tRNA</name>
        <dbReference type="ChEBI" id="CHEBI:17843"/>
    </ligand>
</feature>
<comment type="function">
    <text evidence="7">Hydrolyzes ribosome-free peptidyl-tRNAs (with 1 or more amino acids incorporated), which drop off the ribosome during protein synthesis, or as a result of ribosome stalling.</text>
</comment>
<keyword evidence="9" id="KW-1185">Reference proteome</keyword>
<dbReference type="NCBIfam" id="TIGR00447">
    <property type="entry name" value="pth"/>
    <property type="match status" value="1"/>
</dbReference>
<sequence>MANGIKLVVGLGNPGPEYHDTRHNAGFWWVDCIAHDEGVSLRHDSKFHGLVSRVGHAEHELWLMQPQTYMNRSGIAVASLCKFYKITPEQILVVHDELDLPPGVAKLKQGGGHGGHNGLKDIIAHLGTPNFWRLRLGIGHPGDRNEVANFVLKAPRAEEQKVIDDAIDLSLKILPMLRRGDFPKAMHQLHTPSKPKNVSMEKPS</sequence>
<evidence type="ECO:0000256" key="4">
    <source>
        <dbReference type="ARBA" id="ARBA00022884"/>
    </source>
</evidence>
<dbReference type="CDD" id="cd00462">
    <property type="entry name" value="PTH"/>
    <property type="match status" value="1"/>
</dbReference>
<comment type="subunit">
    <text evidence="7">Monomer.</text>
</comment>
<dbReference type="FunFam" id="3.40.50.1470:FF:000001">
    <property type="entry name" value="Peptidyl-tRNA hydrolase"/>
    <property type="match status" value="1"/>
</dbReference>
<feature type="binding site" evidence="7">
    <location>
        <position position="69"/>
    </location>
    <ligand>
        <name>tRNA</name>
        <dbReference type="ChEBI" id="CHEBI:17843"/>
    </ligand>
</feature>
<feature type="site" description="Stabilizes the basic form of H active site to accept a proton" evidence="7">
    <location>
        <position position="96"/>
    </location>
</feature>
<evidence type="ECO:0000313" key="9">
    <source>
        <dbReference type="Proteomes" id="UP000575898"/>
    </source>
</evidence>
<reference evidence="8 9" key="1">
    <citation type="submission" date="2020-08" db="EMBL/GenBank/DDBJ databases">
        <title>Genomic Encyclopedia of Type Strains, Phase IV (KMG-IV): sequencing the most valuable type-strain genomes for metagenomic binning, comparative biology and taxonomic classification.</title>
        <authorList>
            <person name="Goeker M."/>
        </authorList>
    </citation>
    <scope>NUCLEOTIDE SEQUENCE [LARGE SCALE GENOMIC DNA]</scope>
    <source>
        <strain evidence="8 9">DSM 27165</strain>
    </source>
</reference>
<dbReference type="HAMAP" id="MF_00083">
    <property type="entry name" value="Pept_tRNA_hydro_bact"/>
    <property type="match status" value="1"/>
</dbReference>
<dbReference type="InterPro" id="IPR018171">
    <property type="entry name" value="Pept_tRNA_hydro_CS"/>
</dbReference>
<dbReference type="PANTHER" id="PTHR17224">
    <property type="entry name" value="PEPTIDYL-TRNA HYDROLASE"/>
    <property type="match status" value="1"/>
</dbReference>
<keyword evidence="7" id="KW-0963">Cytoplasm</keyword>
<dbReference type="AlphaFoldDB" id="A0A840MJ30"/>
<accession>A0A840MJ30</accession>
<protein>
    <recommendedName>
        <fullName evidence="6 7">Peptidyl-tRNA hydrolase</fullName>
        <shortName evidence="7">Pth</shortName>
        <ecNumber evidence="1 7">3.1.1.29</ecNumber>
    </recommendedName>
</protein>
<dbReference type="EMBL" id="JACHHY010000008">
    <property type="protein sequence ID" value="MBB5018420.1"/>
    <property type="molecule type" value="Genomic_DNA"/>
</dbReference>
<keyword evidence="3 7" id="KW-0378">Hydrolase</keyword>
<evidence type="ECO:0000256" key="3">
    <source>
        <dbReference type="ARBA" id="ARBA00022801"/>
    </source>
</evidence>
<dbReference type="InterPro" id="IPR001328">
    <property type="entry name" value="Pept_tRNA_hydro"/>
</dbReference>
<feature type="active site" description="Proton acceptor" evidence="7">
    <location>
        <position position="23"/>
    </location>
</feature>
<dbReference type="EC" id="3.1.1.29" evidence="1 7"/>
<dbReference type="GO" id="GO:0005737">
    <property type="term" value="C:cytoplasm"/>
    <property type="evidence" value="ECO:0007669"/>
    <property type="project" value="UniProtKB-SubCell"/>
</dbReference>
<dbReference type="GO" id="GO:0004045">
    <property type="term" value="F:peptidyl-tRNA hydrolase activity"/>
    <property type="evidence" value="ECO:0007669"/>
    <property type="project" value="UniProtKB-UniRule"/>
</dbReference>
<evidence type="ECO:0000256" key="6">
    <source>
        <dbReference type="ARBA" id="ARBA00050038"/>
    </source>
</evidence>
<keyword evidence="2 7" id="KW-0820">tRNA-binding</keyword>